<feature type="compositionally biased region" description="Low complexity" evidence="9">
    <location>
        <begin position="154"/>
        <end position="168"/>
    </location>
</feature>
<feature type="domain" description="Type II secretion system protein GspC N-terminal" evidence="10">
    <location>
        <begin position="17"/>
        <end position="155"/>
    </location>
</feature>
<evidence type="ECO:0000256" key="2">
    <source>
        <dbReference type="ARBA" id="ARBA00022448"/>
    </source>
</evidence>
<evidence type="ECO:0000256" key="3">
    <source>
        <dbReference type="ARBA" id="ARBA00022475"/>
    </source>
</evidence>
<evidence type="ECO:0000313" key="12">
    <source>
        <dbReference type="Proteomes" id="UP000272193"/>
    </source>
</evidence>
<dbReference type="Pfam" id="PF11356">
    <property type="entry name" value="T2SSC"/>
    <property type="match status" value="1"/>
</dbReference>
<dbReference type="EMBL" id="RKQL01000001">
    <property type="protein sequence ID" value="RPE73040.1"/>
    <property type="molecule type" value="Genomic_DNA"/>
</dbReference>
<comment type="subcellular location">
    <subcellularLocation>
        <location evidence="1">Cell inner membrane</location>
    </subcellularLocation>
</comment>
<evidence type="ECO:0000256" key="9">
    <source>
        <dbReference type="SAM" id="MobiDB-lite"/>
    </source>
</evidence>
<accession>A0A3N4VGM2</accession>
<dbReference type="Gene3D" id="2.30.30.830">
    <property type="match status" value="1"/>
</dbReference>
<keyword evidence="5" id="KW-0812">Transmembrane</keyword>
<keyword evidence="3" id="KW-1003">Cell membrane</keyword>
<evidence type="ECO:0000259" key="10">
    <source>
        <dbReference type="Pfam" id="PF11356"/>
    </source>
</evidence>
<evidence type="ECO:0000256" key="8">
    <source>
        <dbReference type="ARBA" id="ARBA00023136"/>
    </source>
</evidence>
<keyword evidence="6" id="KW-0653">Protein transport</keyword>
<dbReference type="OrthoDB" id="9154044at2"/>
<gene>
    <name evidence="11" type="ORF">EDC62_0751</name>
</gene>
<feature type="region of interest" description="Disordered" evidence="9">
    <location>
        <begin position="151"/>
        <end position="199"/>
    </location>
</feature>
<evidence type="ECO:0000256" key="4">
    <source>
        <dbReference type="ARBA" id="ARBA00022519"/>
    </source>
</evidence>
<organism evidence="11 12">
    <name type="scientific">Tibeticola sediminis</name>
    <dbReference type="NCBI Taxonomy" id="1917811"/>
    <lineage>
        <taxon>Bacteria</taxon>
        <taxon>Pseudomonadati</taxon>
        <taxon>Pseudomonadota</taxon>
        <taxon>Betaproteobacteria</taxon>
        <taxon>Burkholderiales</taxon>
        <taxon>Comamonadaceae</taxon>
        <taxon>Tibeticola</taxon>
    </lineage>
</organism>
<protein>
    <submittedName>
        <fullName evidence="11">General secretion pathway protein C</fullName>
    </submittedName>
</protein>
<keyword evidence="7" id="KW-1133">Transmembrane helix</keyword>
<keyword evidence="8" id="KW-0472">Membrane</keyword>
<dbReference type="GO" id="GO:0015031">
    <property type="term" value="P:protein transport"/>
    <property type="evidence" value="ECO:0007669"/>
    <property type="project" value="UniProtKB-KW"/>
</dbReference>
<evidence type="ECO:0000256" key="6">
    <source>
        <dbReference type="ARBA" id="ARBA00022927"/>
    </source>
</evidence>
<evidence type="ECO:0000256" key="7">
    <source>
        <dbReference type="ARBA" id="ARBA00022989"/>
    </source>
</evidence>
<evidence type="ECO:0000256" key="5">
    <source>
        <dbReference type="ARBA" id="ARBA00022692"/>
    </source>
</evidence>
<name>A0A3N4VGM2_9BURK</name>
<evidence type="ECO:0000256" key="1">
    <source>
        <dbReference type="ARBA" id="ARBA00004533"/>
    </source>
</evidence>
<dbReference type="Proteomes" id="UP000272193">
    <property type="component" value="Unassembled WGS sequence"/>
</dbReference>
<keyword evidence="2" id="KW-0813">Transport</keyword>
<proteinExistence type="predicted"/>
<sequence length="199" mass="19593">MKTRLRAAVLGPRLGLWLMSLAIWAAVAASASFWVLRVAATRALQGSLPAPGSVTATAPGAVGMPDLAAVARALGAAAAPAAAEVAAAPPVESRLRVLGIVASPRGGTGAALIAVDGQPPRPVRVGAEVEPGVVLVAVELRSVRLRGRDGTERSLPLPIAPPASSTASGVGGAAQAGPVPSLAPAQAMPSIMGTSPRLP</sequence>
<dbReference type="AlphaFoldDB" id="A0A3N4VGM2"/>
<dbReference type="GO" id="GO:0005886">
    <property type="term" value="C:plasma membrane"/>
    <property type="evidence" value="ECO:0007669"/>
    <property type="project" value="UniProtKB-SubCell"/>
</dbReference>
<dbReference type="RefSeq" id="WP_124220566.1">
    <property type="nucleotide sequence ID" value="NZ_RKQL01000001.1"/>
</dbReference>
<reference evidence="11 12" key="1">
    <citation type="submission" date="2018-11" db="EMBL/GenBank/DDBJ databases">
        <title>Genomic Encyclopedia of Type Strains, Phase IV (KMG-IV): sequencing the most valuable type-strain genomes for metagenomic binning, comparative biology and taxonomic classification.</title>
        <authorList>
            <person name="Goeker M."/>
        </authorList>
    </citation>
    <scope>NUCLEOTIDE SEQUENCE [LARGE SCALE GENOMIC DNA]</scope>
    <source>
        <strain evidence="11 12">DSM 101684</strain>
    </source>
</reference>
<keyword evidence="12" id="KW-1185">Reference proteome</keyword>
<keyword evidence="4" id="KW-0997">Cell inner membrane</keyword>
<comment type="caution">
    <text evidence="11">The sequence shown here is derived from an EMBL/GenBank/DDBJ whole genome shotgun (WGS) entry which is preliminary data.</text>
</comment>
<dbReference type="InterPro" id="IPR024961">
    <property type="entry name" value="T2SS_GspC_N"/>
</dbReference>
<evidence type="ECO:0000313" key="11">
    <source>
        <dbReference type="EMBL" id="RPE73040.1"/>
    </source>
</evidence>